<dbReference type="OrthoDB" id="6586924at2"/>
<name>A0A521CXE0_9RHOB</name>
<dbReference type="Pfam" id="PF22262">
    <property type="entry name" value="DUF6950"/>
    <property type="match status" value="1"/>
</dbReference>
<dbReference type="RefSeq" id="WP_142662787.1">
    <property type="nucleotide sequence ID" value="NZ_FXTK01000005.1"/>
</dbReference>
<reference evidence="2 3" key="1">
    <citation type="submission" date="2017-05" db="EMBL/GenBank/DDBJ databases">
        <authorList>
            <person name="Varghese N."/>
            <person name="Submissions S."/>
        </authorList>
    </citation>
    <scope>NUCLEOTIDE SEQUENCE [LARGE SCALE GENOMIC DNA]</scope>
    <source>
        <strain evidence="2 3">DSM 100094</strain>
    </source>
</reference>
<protein>
    <recommendedName>
        <fullName evidence="1">DUF6950 domain-containing protein</fullName>
    </recommendedName>
</protein>
<dbReference type="EMBL" id="FXTK01000005">
    <property type="protein sequence ID" value="SMO64109.1"/>
    <property type="molecule type" value="Genomic_DNA"/>
</dbReference>
<dbReference type="Proteomes" id="UP000319014">
    <property type="component" value="Unassembled WGS sequence"/>
</dbReference>
<organism evidence="2 3">
    <name type="scientific">Paracoccus laeviglucosivorans</name>
    <dbReference type="NCBI Taxonomy" id="1197861"/>
    <lineage>
        <taxon>Bacteria</taxon>
        <taxon>Pseudomonadati</taxon>
        <taxon>Pseudomonadota</taxon>
        <taxon>Alphaproteobacteria</taxon>
        <taxon>Rhodobacterales</taxon>
        <taxon>Paracoccaceae</taxon>
        <taxon>Paracoccus</taxon>
    </lineage>
</organism>
<feature type="domain" description="DUF6950" evidence="1">
    <location>
        <begin position="5"/>
        <end position="133"/>
    </location>
</feature>
<evidence type="ECO:0000259" key="1">
    <source>
        <dbReference type="Pfam" id="PF22262"/>
    </source>
</evidence>
<dbReference type="InterPro" id="IPR053802">
    <property type="entry name" value="DUF6950"/>
</dbReference>
<sequence>MITPLYAELNRWRITPWEWGCMDCVLSLADWCVAQGWADPMEDVRMTYHDRSSCQRETGFLRDPLGITSRCFEDVACLPPVGEAAPGDIAILSFGPYQHFGAIWTGKNGWASKDEGGVTFYDARLVPQVLRIWGVGYAP</sequence>
<gene>
    <name evidence="2" type="ORF">SAMN06265221_105250</name>
</gene>
<evidence type="ECO:0000313" key="2">
    <source>
        <dbReference type="EMBL" id="SMO64109.1"/>
    </source>
</evidence>
<evidence type="ECO:0000313" key="3">
    <source>
        <dbReference type="Proteomes" id="UP000319014"/>
    </source>
</evidence>
<accession>A0A521CXE0</accession>
<proteinExistence type="predicted"/>
<dbReference type="AlphaFoldDB" id="A0A521CXE0"/>
<keyword evidence="3" id="KW-1185">Reference proteome</keyword>